<proteinExistence type="predicted"/>
<protein>
    <submittedName>
        <fullName evidence="2">Uncharacterized protein</fullName>
    </submittedName>
</protein>
<sequence>MSDQATLQQAVLQIAREFDTVLSSSEVPGQNSAASIIKGQQIAALVSVYSNGIGMLSAMMEIPVSHVMQMVDQASGRGATINTYIGGDMGTSVGFGLTDTKNQLATCGPRRGGRKGKKGMKQHGGLGIPNRYDILTMILLGTAGAQALSAAGGASAVSNGGLAAFNYVSNMVIDYAISIGLFKQPCGGPAATSWNILLRATIGAGGIPVESCADKIMYNDQQVIAIKAMLVTLCGTLGGVTAAYTASSIGRGMSYVYQSIKENISKPIFDYIMLKIAQGVNAIRSGALTVCQYVTGSSGQAPATKEKADQASNAGSQLEAKALTEAEAEVRALIASVVKSGGGLSLAQAEAIVAQLKQAKIQTDPVMAATFPERSAAEKEGGSGKPRRRRTKATTRKGKKVKKGKRGKKSKTVKRGRKPKSSRKVKKGKGKATRRSKK</sequence>
<dbReference type="AlphaFoldDB" id="A0A6C0LGM9"/>
<reference evidence="2" key="1">
    <citation type="journal article" date="2020" name="Nature">
        <title>Giant virus diversity and host interactions through global metagenomics.</title>
        <authorList>
            <person name="Schulz F."/>
            <person name="Roux S."/>
            <person name="Paez-Espino D."/>
            <person name="Jungbluth S."/>
            <person name="Walsh D.A."/>
            <person name="Denef V.J."/>
            <person name="McMahon K.D."/>
            <person name="Konstantinidis K.T."/>
            <person name="Eloe-Fadrosh E.A."/>
            <person name="Kyrpides N.C."/>
            <person name="Woyke T."/>
        </authorList>
    </citation>
    <scope>NUCLEOTIDE SEQUENCE</scope>
    <source>
        <strain evidence="2">GVMAG-M-3300027833-11</strain>
    </source>
</reference>
<feature type="compositionally biased region" description="Basic residues" evidence="1">
    <location>
        <begin position="385"/>
        <end position="438"/>
    </location>
</feature>
<evidence type="ECO:0000256" key="1">
    <source>
        <dbReference type="SAM" id="MobiDB-lite"/>
    </source>
</evidence>
<name>A0A6C0LGM9_9ZZZZ</name>
<dbReference type="EMBL" id="MN740504">
    <property type="protein sequence ID" value="QHU30146.1"/>
    <property type="molecule type" value="Genomic_DNA"/>
</dbReference>
<feature type="region of interest" description="Disordered" evidence="1">
    <location>
        <begin position="369"/>
        <end position="438"/>
    </location>
</feature>
<organism evidence="2">
    <name type="scientific">viral metagenome</name>
    <dbReference type="NCBI Taxonomy" id="1070528"/>
    <lineage>
        <taxon>unclassified sequences</taxon>
        <taxon>metagenomes</taxon>
        <taxon>organismal metagenomes</taxon>
    </lineage>
</organism>
<accession>A0A6C0LGM9</accession>
<evidence type="ECO:0000313" key="2">
    <source>
        <dbReference type="EMBL" id="QHU30146.1"/>
    </source>
</evidence>